<evidence type="ECO:0000313" key="2">
    <source>
        <dbReference type="Proteomes" id="UP000019804"/>
    </source>
</evidence>
<proteinExistence type="predicted"/>
<dbReference type="Proteomes" id="UP000019804">
    <property type="component" value="Unassembled WGS sequence"/>
</dbReference>
<name>A0A017SMA1_ASPRC</name>
<dbReference type="GeneID" id="63693275"/>
<dbReference type="HOGENOM" id="CLU_2654072_0_0_1"/>
<protein>
    <submittedName>
        <fullName evidence="1">Uncharacterized protein</fullName>
    </submittedName>
</protein>
<sequence length="76" mass="9010">MRHVWCREESRSIMINKQRLRSRTLCYHGIHDRHCQIQSCPVLLILSLSIQGVQGATTTTYKFFYYFAVTLPYTLQ</sequence>
<reference evidence="2" key="1">
    <citation type="journal article" date="2014" name="Nat. Commun.">
        <title>Genomic adaptations of the halophilic Dead Sea filamentous fungus Eurotium rubrum.</title>
        <authorList>
            <person name="Kis-Papo T."/>
            <person name="Weig A.R."/>
            <person name="Riley R."/>
            <person name="Persoh D."/>
            <person name="Salamov A."/>
            <person name="Sun H."/>
            <person name="Lipzen A."/>
            <person name="Wasser S.P."/>
            <person name="Rambold G."/>
            <person name="Grigoriev I.V."/>
            <person name="Nevo E."/>
        </authorList>
    </citation>
    <scope>NUCLEOTIDE SEQUENCE [LARGE SCALE GENOMIC DNA]</scope>
    <source>
        <strain evidence="2">CBS 135680</strain>
    </source>
</reference>
<keyword evidence="2" id="KW-1185">Reference proteome</keyword>
<dbReference type="RefSeq" id="XP_040641730.1">
    <property type="nucleotide sequence ID" value="XM_040778151.1"/>
</dbReference>
<accession>A0A017SMA1</accession>
<dbReference type="AlphaFoldDB" id="A0A017SMA1"/>
<dbReference type="EMBL" id="KK088414">
    <property type="protein sequence ID" value="EYE98042.1"/>
    <property type="molecule type" value="Genomic_DNA"/>
</dbReference>
<organism evidence="1 2">
    <name type="scientific">Aspergillus ruber (strain CBS 135680)</name>
    <dbReference type="NCBI Taxonomy" id="1388766"/>
    <lineage>
        <taxon>Eukaryota</taxon>
        <taxon>Fungi</taxon>
        <taxon>Dikarya</taxon>
        <taxon>Ascomycota</taxon>
        <taxon>Pezizomycotina</taxon>
        <taxon>Eurotiomycetes</taxon>
        <taxon>Eurotiomycetidae</taxon>
        <taxon>Eurotiales</taxon>
        <taxon>Aspergillaceae</taxon>
        <taxon>Aspergillus</taxon>
        <taxon>Aspergillus subgen. Aspergillus</taxon>
    </lineage>
</organism>
<gene>
    <name evidence="1" type="ORF">EURHEDRAFT_267415</name>
</gene>
<evidence type="ECO:0000313" key="1">
    <source>
        <dbReference type="EMBL" id="EYE98042.1"/>
    </source>
</evidence>